<dbReference type="VEuPathDB" id="VectorBase:LOC119160826"/>
<dbReference type="EMBL" id="JABSTU010000004">
    <property type="protein sequence ID" value="KAH8034049.1"/>
    <property type="molecule type" value="Genomic_DNA"/>
</dbReference>
<reference evidence="2" key="2">
    <citation type="submission" date="2021-09" db="EMBL/GenBank/DDBJ databases">
        <authorList>
            <person name="Jia N."/>
            <person name="Wang J."/>
            <person name="Shi W."/>
            <person name="Du L."/>
            <person name="Sun Y."/>
            <person name="Zhan W."/>
            <person name="Jiang J."/>
            <person name="Wang Q."/>
            <person name="Zhang B."/>
            <person name="Ji P."/>
            <person name="Sakyi L.B."/>
            <person name="Cui X."/>
            <person name="Yuan T."/>
            <person name="Jiang B."/>
            <person name="Yang W."/>
            <person name="Lam T.T.-Y."/>
            <person name="Chang Q."/>
            <person name="Ding S."/>
            <person name="Wang X."/>
            <person name="Zhu J."/>
            <person name="Ruan X."/>
            <person name="Zhao L."/>
            <person name="Wei J."/>
            <person name="Que T."/>
            <person name="Du C."/>
            <person name="Cheng J."/>
            <person name="Dai P."/>
            <person name="Han X."/>
            <person name="Huang E."/>
            <person name="Gao Y."/>
            <person name="Liu J."/>
            <person name="Shao H."/>
            <person name="Ye R."/>
            <person name="Li L."/>
            <person name="Wei W."/>
            <person name="Wang X."/>
            <person name="Wang C."/>
            <person name="Huo Q."/>
            <person name="Li W."/>
            <person name="Guo W."/>
            <person name="Chen H."/>
            <person name="Chen S."/>
            <person name="Zhou L."/>
            <person name="Zhou L."/>
            <person name="Ni X."/>
            <person name="Tian J."/>
            <person name="Zhou Y."/>
            <person name="Sheng Y."/>
            <person name="Liu T."/>
            <person name="Pan Y."/>
            <person name="Xia L."/>
            <person name="Li J."/>
            <person name="Zhao F."/>
            <person name="Cao W."/>
        </authorList>
    </citation>
    <scope>NUCLEOTIDE SEQUENCE</scope>
    <source>
        <strain evidence="2">Rmic-2018</strain>
        <tissue evidence="2">Larvae</tissue>
    </source>
</reference>
<dbReference type="InterPro" id="IPR036873">
    <property type="entry name" value="Rhodanese-like_dom_sf"/>
</dbReference>
<organism evidence="2 3">
    <name type="scientific">Rhipicephalus microplus</name>
    <name type="common">Cattle tick</name>
    <name type="synonym">Boophilus microplus</name>
    <dbReference type="NCBI Taxonomy" id="6941"/>
    <lineage>
        <taxon>Eukaryota</taxon>
        <taxon>Metazoa</taxon>
        <taxon>Ecdysozoa</taxon>
        <taxon>Arthropoda</taxon>
        <taxon>Chelicerata</taxon>
        <taxon>Arachnida</taxon>
        <taxon>Acari</taxon>
        <taxon>Parasitiformes</taxon>
        <taxon>Ixodida</taxon>
        <taxon>Ixodoidea</taxon>
        <taxon>Ixodidae</taxon>
        <taxon>Rhipicephalinae</taxon>
        <taxon>Rhipicephalus</taxon>
        <taxon>Boophilus</taxon>
    </lineage>
</organism>
<dbReference type="SUPFAM" id="SSF52821">
    <property type="entry name" value="Rhodanese/Cell cycle control phosphatase"/>
    <property type="match status" value="1"/>
</dbReference>
<sequence>MPRCLLSEHCLQGMTMVPLEDLKVELCPRISPHDLLALLQVSRKDSCKMPLLVIDVRPFEEYQRGTIPGALNVVPARGRLTAAGVVVVAGSQKEHTAAVNVSPTTHLFFERQHASKACSLQVANGLVRSGQPRVCLLHGGIEVLRTVLELPS</sequence>
<accession>A0A9J6EHW8</accession>
<evidence type="ECO:0000313" key="2">
    <source>
        <dbReference type="EMBL" id="KAH8034049.1"/>
    </source>
</evidence>
<dbReference type="Pfam" id="PF00581">
    <property type="entry name" value="Rhodanese"/>
    <property type="match status" value="1"/>
</dbReference>
<evidence type="ECO:0000259" key="1">
    <source>
        <dbReference type="PROSITE" id="PS50206"/>
    </source>
</evidence>
<dbReference type="Proteomes" id="UP000821866">
    <property type="component" value="Chromosome 2"/>
</dbReference>
<dbReference type="InterPro" id="IPR001763">
    <property type="entry name" value="Rhodanese-like_dom"/>
</dbReference>
<keyword evidence="3" id="KW-1185">Reference proteome</keyword>
<name>A0A9J6EHW8_RHIMP</name>
<dbReference type="Gene3D" id="3.40.250.10">
    <property type="entry name" value="Rhodanese-like domain"/>
    <property type="match status" value="1"/>
</dbReference>
<dbReference type="PROSITE" id="PS50206">
    <property type="entry name" value="RHODANESE_3"/>
    <property type="match status" value="1"/>
</dbReference>
<comment type="caution">
    <text evidence="2">The sequence shown here is derived from an EMBL/GenBank/DDBJ whole genome shotgun (WGS) entry which is preliminary data.</text>
</comment>
<proteinExistence type="predicted"/>
<evidence type="ECO:0000313" key="3">
    <source>
        <dbReference type="Proteomes" id="UP000821866"/>
    </source>
</evidence>
<feature type="domain" description="Rhodanese" evidence="1">
    <location>
        <begin position="51"/>
        <end position="152"/>
    </location>
</feature>
<reference evidence="2" key="1">
    <citation type="journal article" date="2020" name="Cell">
        <title>Large-Scale Comparative Analyses of Tick Genomes Elucidate Their Genetic Diversity and Vector Capacities.</title>
        <authorList>
            <consortium name="Tick Genome and Microbiome Consortium (TIGMIC)"/>
            <person name="Jia N."/>
            <person name="Wang J."/>
            <person name="Shi W."/>
            <person name="Du L."/>
            <person name="Sun Y."/>
            <person name="Zhan W."/>
            <person name="Jiang J.F."/>
            <person name="Wang Q."/>
            <person name="Zhang B."/>
            <person name="Ji P."/>
            <person name="Bell-Sakyi L."/>
            <person name="Cui X.M."/>
            <person name="Yuan T.T."/>
            <person name="Jiang B.G."/>
            <person name="Yang W.F."/>
            <person name="Lam T.T."/>
            <person name="Chang Q.C."/>
            <person name="Ding S.J."/>
            <person name="Wang X.J."/>
            <person name="Zhu J.G."/>
            <person name="Ruan X.D."/>
            <person name="Zhao L."/>
            <person name="Wei J.T."/>
            <person name="Ye R.Z."/>
            <person name="Que T.C."/>
            <person name="Du C.H."/>
            <person name="Zhou Y.H."/>
            <person name="Cheng J.X."/>
            <person name="Dai P.F."/>
            <person name="Guo W.B."/>
            <person name="Han X.H."/>
            <person name="Huang E.J."/>
            <person name="Li L.F."/>
            <person name="Wei W."/>
            <person name="Gao Y.C."/>
            <person name="Liu J.Z."/>
            <person name="Shao H.Z."/>
            <person name="Wang X."/>
            <person name="Wang C.C."/>
            <person name="Yang T.C."/>
            <person name="Huo Q.B."/>
            <person name="Li W."/>
            <person name="Chen H.Y."/>
            <person name="Chen S.E."/>
            <person name="Zhou L.G."/>
            <person name="Ni X.B."/>
            <person name="Tian J.H."/>
            <person name="Sheng Y."/>
            <person name="Liu T."/>
            <person name="Pan Y.S."/>
            <person name="Xia L.Y."/>
            <person name="Li J."/>
            <person name="Zhao F."/>
            <person name="Cao W.C."/>
        </authorList>
    </citation>
    <scope>NUCLEOTIDE SEQUENCE</scope>
    <source>
        <strain evidence="2">Rmic-2018</strain>
    </source>
</reference>
<gene>
    <name evidence="2" type="ORF">HPB51_019273</name>
</gene>
<dbReference type="AlphaFoldDB" id="A0A9J6EHW8"/>
<protein>
    <recommendedName>
        <fullName evidence="1">Rhodanese domain-containing protein</fullName>
    </recommendedName>
</protein>